<dbReference type="RefSeq" id="WP_119533729.1">
    <property type="nucleotide sequence ID" value="NZ_QXTF01000004.1"/>
</dbReference>
<protein>
    <submittedName>
        <fullName evidence="2">PilZ domain-containing protein</fullName>
    </submittedName>
</protein>
<dbReference type="Pfam" id="PF07238">
    <property type="entry name" value="PilZ"/>
    <property type="match status" value="2"/>
</dbReference>
<gene>
    <name evidence="2" type="ORF">D3M59_11015</name>
</gene>
<keyword evidence="3" id="KW-1185">Reference proteome</keyword>
<dbReference type="Proteomes" id="UP000285023">
    <property type="component" value="Unassembled WGS sequence"/>
</dbReference>
<dbReference type="OrthoDB" id="7929489at2"/>
<proteinExistence type="predicted"/>
<dbReference type="SUPFAM" id="SSF141371">
    <property type="entry name" value="PilZ domain-like"/>
    <property type="match status" value="2"/>
</dbReference>
<dbReference type="InterPro" id="IPR009875">
    <property type="entry name" value="PilZ_domain"/>
</dbReference>
<dbReference type="Gene3D" id="2.40.10.220">
    <property type="entry name" value="predicted glycosyltransferase like domains"/>
    <property type="match status" value="1"/>
</dbReference>
<organism evidence="2 3">
    <name type="scientific">Sphingomonas edaphi</name>
    <dbReference type="NCBI Taxonomy" id="2315689"/>
    <lineage>
        <taxon>Bacteria</taxon>
        <taxon>Pseudomonadati</taxon>
        <taxon>Pseudomonadota</taxon>
        <taxon>Alphaproteobacteria</taxon>
        <taxon>Sphingomonadales</taxon>
        <taxon>Sphingomonadaceae</taxon>
        <taxon>Sphingomonas</taxon>
    </lineage>
</organism>
<evidence type="ECO:0000313" key="2">
    <source>
        <dbReference type="EMBL" id="RIX27075.1"/>
    </source>
</evidence>
<feature type="domain" description="PilZ" evidence="1">
    <location>
        <begin position="38"/>
        <end position="119"/>
    </location>
</feature>
<reference evidence="2 3" key="1">
    <citation type="submission" date="2018-09" db="EMBL/GenBank/DDBJ databases">
        <title>Sphingomonas sp. DAC4.</title>
        <authorList>
            <person name="Seo T."/>
        </authorList>
    </citation>
    <scope>NUCLEOTIDE SEQUENCE [LARGE SCALE GENOMIC DNA]</scope>
    <source>
        <strain evidence="2 3">DAC4</strain>
    </source>
</reference>
<name>A0A418PYL0_9SPHN</name>
<dbReference type="AlphaFoldDB" id="A0A418PYL0"/>
<comment type="caution">
    <text evidence="2">The sequence shown here is derived from an EMBL/GenBank/DDBJ whole genome shotgun (WGS) entry which is preliminary data.</text>
</comment>
<accession>A0A418PYL0</accession>
<sequence>MFGTLIRRKQNLRPLGDDNVAFESTTFSLSTAVPKPAERRDDDRLMAMLRVAKLIDQTGREQLIRVRNVSAGGLMAELGHPIEVGTSVSIELSSQKIASTVVWTREGTAGFKFDQTIDLGELLAGRKQRHGFRPRPPRLEVNCKANIKLGDRYYTVDVHDISLGGLKVEPIEEYCLGKKVVVVVESLRPVRGEVRWFADRKAGIVFDQPLTFEELAEWVGKRLEMATLKASRKN</sequence>
<feature type="domain" description="PilZ" evidence="1">
    <location>
        <begin position="135"/>
        <end position="214"/>
    </location>
</feature>
<evidence type="ECO:0000259" key="1">
    <source>
        <dbReference type="Pfam" id="PF07238"/>
    </source>
</evidence>
<evidence type="ECO:0000313" key="3">
    <source>
        <dbReference type="Proteomes" id="UP000285023"/>
    </source>
</evidence>
<dbReference type="GO" id="GO:0035438">
    <property type="term" value="F:cyclic-di-GMP binding"/>
    <property type="evidence" value="ECO:0007669"/>
    <property type="project" value="InterPro"/>
</dbReference>
<dbReference type="EMBL" id="QXTF01000004">
    <property type="protein sequence ID" value="RIX27075.1"/>
    <property type="molecule type" value="Genomic_DNA"/>
</dbReference>